<dbReference type="AlphaFoldDB" id="A0A4R8PKY7"/>
<protein>
    <submittedName>
        <fullName evidence="2">Uncharacterized protein</fullName>
    </submittedName>
</protein>
<organism evidence="2 3">
    <name type="scientific">Colletotrichum spinosum</name>
    <dbReference type="NCBI Taxonomy" id="1347390"/>
    <lineage>
        <taxon>Eukaryota</taxon>
        <taxon>Fungi</taxon>
        <taxon>Dikarya</taxon>
        <taxon>Ascomycota</taxon>
        <taxon>Pezizomycotina</taxon>
        <taxon>Sordariomycetes</taxon>
        <taxon>Hypocreomycetidae</taxon>
        <taxon>Glomerellales</taxon>
        <taxon>Glomerellaceae</taxon>
        <taxon>Colletotrichum</taxon>
        <taxon>Colletotrichum orbiculare species complex</taxon>
    </lineage>
</organism>
<proteinExistence type="predicted"/>
<accession>A0A4R8PKY7</accession>
<reference evidence="2 3" key="1">
    <citation type="submission" date="2018-11" db="EMBL/GenBank/DDBJ databases">
        <title>Genome sequence and assembly of Colletotrichum spinosum.</title>
        <authorList>
            <person name="Gan P."/>
            <person name="Shirasu K."/>
        </authorList>
    </citation>
    <scope>NUCLEOTIDE SEQUENCE [LARGE SCALE GENOMIC DNA]</scope>
    <source>
        <strain evidence="2 3">CBS 515.97</strain>
    </source>
</reference>
<sequence>MTPTYVKRLQLARHDIKLARRKPSPSFLPAGGALEPQVPKRRGVEYARSGEDNEQTPSQSTSFRRSRRAMIDLD</sequence>
<keyword evidence="3" id="KW-1185">Reference proteome</keyword>
<evidence type="ECO:0000313" key="3">
    <source>
        <dbReference type="Proteomes" id="UP000295083"/>
    </source>
</evidence>
<dbReference type="Proteomes" id="UP000295083">
    <property type="component" value="Unassembled WGS sequence"/>
</dbReference>
<evidence type="ECO:0000256" key="1">
    <source>
        <dbReference type="SAM" id="MobiDB-lite"/>
    </source>
</evidence>
<feature type="region of interest" description="Disordered" evidence="1">
    <location>
        <begin position="16"/>
        <end position="74"/>
    </location>
</feature>
<comment type="caution">
    <text evidence="2">The sequence shown here is derived from an EMBL/GenBank/DDBJ whole genome shotgun (WGS) entry which is preliminary data.</text>
</comment>
<name>A0A4R8PKY7_9PEZI</name>
<gene>
    <name evidence="2" type="ORF">C8035_v000477</name>
</gene>
<evidence type="ECO:0000313" key="2">
    <source>
        <dbReference type="EMBL" id="TDZ12795.1"/>
    </source>
</evidence>
<feature type="compositionally biased region" description="Basic and acidic residues" evidence="1">
    <location>
        <begin position="42"/>
        <end position="51"/>
    </location>
</feature>
<dbReference type="EMBL" id="QAPG01010715">
    <property type="protein sequence ID" value="TDZ12795.1"/>
    <property type="molecule type" value="Genomic_DNA"/>
</dbReference>